<name>A0A6S7CLY1_9BURK</name>
<proteinExistence type="predicted"/>
<dbReference type="AlphaFoldDB" id="A0A6S7CLY1"/>
<accession>A0A6S7CLY1</accession>
<evidence type="ECO:0000313" key="3">
    <source>
        <dbReference type="Proteomes" id="UP000494203"/>
    </source>
</evidence>
<evidence type="ECO:0000256" key="1">
    <source>
        <dbReference type="SAM" id="MobiDB-lite"/>
    </source>
</evidence>
<dbReference type="EMBL" id="CADIKZ010000004">
    <property type="protein sequence ID" value="CAB3853672.1"/>
    <property type="molecule type" value="Genomic_DNA"/>
</dbReference>
<gene>
    <name evidence="2" type="ORF">LMG26788_01895</name>
</gene>
<protein>
    <submittedName>
        <fullName evidence="2">Uncharacterized protein</fullName>
    </submittedName>
</protein>
<dbReference type="RefSeq" id="WP_175131583.1">
    <property type="nucleotide sequence ID" value="NZ_CADIJV010000002.1"/>
</dbReference>
<sequence>MYNLTALWADYETAPLPATRAVKPMDRQETLLQHNQGANAPDFDDELNQDYGREQAGGCPCSGTSASRPNLHAGLA</sequence>
<organism evidence="2 3">
    <name type="scientific">Achromobacter pulmonis</name>
    <dbReference type="NCBI Taxonomy" id="1389932"/>
    <lineage>
        <taxon>Bacteria</taxon>
        <taxon>Pseudomonadati</taxon>
        <taxon>Pseudomonadota</taxon>
        <taxon>Betaproteobacteria</taxon>
        <taxon>Burkholderiales</taxon>
        <taxon>Alcaligenaceae</taxon>
        <taxon>Achromobacter</taxon>
    </lineage>
</organism>
<feature type="region of interest" description="Disordered" evidence="1">
    <location>
        <begin position="28"/>
        <end position="76"/>
    </location>
</feature>
<keyword evidence="3" id="KW-1185">Reference proteome</keyword>
<reference evidence="2 3" key="1">
    <citation type="submission" date="2020-04" db="EMBL/GenBank/DDBJ databases">
        <authorList>
            <person name="De Canck E."/>
        </authorList>
    </citation>
    <scope>NUCLEOTIDE SEQUENCE [LARGE SCALE GENOMIC DNA]</scope>
    <source>
        <strain evidence="2 3">LMG 26788</strain>
    </source>
</reference>
<evidence type="ECO:0000313" key="2">
    <source>
        <dbReference type="EMBL" id="CAB3853672.1"/>
    </source>
</evidence>
<dbReference type="Proteomes" id="UP000494203">
    <property type="component" value="Unassembled WGS sequence"/>
</dbReference>